<evidence type="ECO:0000256" key="1">
    <source>
        <dbReference type="SAM" id="Phobius"/>
    </source>
</evidence>
<evidence type="ECO:0000313" key="2">
    <source>
        <dbReference type="EMBL" id="MCX2981811.1"/>
    </source>
</evidence>
<protein>
    <submittedName>
        <fullName evidence="2">Uncharacterized protein</fullName>
    </submittedName>
</protein>
<name>A0ABT3TJ68_9GAMM</name>
<accession>A0ABT3TJ68</accession>
<sequence>MELLENWHAALLSATMPRSGIAILGLFFCAVLRIPAQREHPFRVEREHFSSFSGMGVHLPGITAHVQPESFLTH</sequence>
<reference evidence="2" key="1">
    <citation type="submission" date="2019-02" db="EMBL/GenBank/DDBJ databases">
        <authorList>
            <person name="Li S.-H."/>
        </authorList>
    </citation>
    <scope>NUCLEOTIDE SEQUENCE</scope>
    <source>
        <strain evidence="2">IMCC14734</strain>
    </source>
</reference>
<dbReference type="Proteomes" id="UP001143362">
    <property type="component" value="Unassembled WGS sequence"/>
</dbReference>
<feature type="transmembrane region" description="Helical" evidence="1">
    <location>
        <begin position="20"/>
        <end position="36"/>
    </location>
</feature>
<proteinExistence type="predicted"/>
<keyword evidence="1" id="KW-0812">Transmembrane</keyword>
<comment type="caution">
    <text evidence="2">The sequence shown here is derived from an EMBL/GenBank/DDBJ whole genome shotgun (WGS) entry which is preliminary data.</text>
</comment>
<dbReference type="RefSeq" id="WP_279245806.1">
    <property type="nucleotide sequence ID" value="NZ_SHNN01000002.1"/>
</dbReference>
<dbReference type="EMBL" id="SHNN01000002">
    <property type="protein sequence ID" value="MCX2981811.1"/>
    <property type="molecule type" value="Genomic_DNA"/>
</dbReference>
<evidence type="ECO:0000313" key="3">
    <source>
        <dbReference type="Proteomes" id="UP001143362"/>
    </source>
</evidence>
<keyword evidence="1" id="KW-0472">Membrane</keyword>
<keyword evidence="1" id="KW-1133">Transmembrane helix</keyword>
<organism evidence="2 3">
    <name type="scientific">Candidatus Litorirhabdus singularis</name>
    <dbReference type="NCBI Taxonomy" id="2518993"/>
    <lineage>
        <taxon>Bacteria</taxon>
        <taxon>Pseudomonadati</taxon>
        <taxon>Pseudomonadota</taxon>
        <taxon>Gammaproteobacteria</taxon>
        <taxon>Cellvibrionales</taxon>
        <taxon>Halieaceae</taxon>
        <taxon>Candidatus Litorirhabdus</taxon>
    </lineage>
</organism>
<keyword evidence="3" id="KW-1185">Reference proteome</keyword>
<gene>
    <name evidence="2" type="ORF">EYC98_13175</name>
</gene>